<dbReference type="GO" id="GO:0016491">
    <property type="term" value="F:oxidoreductase activity"/>
    <property type="evidence" value="ECO:0007669"/>
    <property type="project" value="UniProtKB-KW"/>
</dbReference>
<evidence type="ECO:0000256" key="2">
    <source>
        <dbReference type="ARBA" id="ARBA00023002"/>
    </source>
</evidence>
<name>A0A0U0ZQ43_9MYCO</name>
<organism evidence="3 4">
    <name type="scientific">Mycobacteroides abscessus</name>
    <dbReference type="NCBI Taxonomy" id="36809"/>
    <lineage>
        <taxon>Bacteria</taxon>
        <taxon>Bacillati</taxon>
        <taxon>Actinomycetota</taxon>
        <taxon>Actinomycetes</taxon>
        <taxon>Mycobacteriales</taxon>
        <taxon>Mycobacteriaceae</taxon>
        <taxon>Mycobacteroides</taxon>
    </lineage>
</organism>
<evidence type="ECO:0000313" key="3">
    <source>
        <dbReference type="EMBL" id="CPV63261.1"/>
    </source>
</evidence>
<evidence type="ECO:0000256" key="1">
    <source>
        <dbReference type="ARBA" id="ARBA00006484"/>
    </source>
</evidence>
<dbReference type="SUPFAM" id="SSF51735">
    <property type="entry name" value="NAD(P)-binding Rossmann-fold domains"/>
    <property type="match status" value="1"/>
</dbReference>
<comment type="similarity">
    <text evidence="1">Belongs to the short-chain dehydrogenases/reductases (SDR) family.</text>
</comment>
<evidence type="ECO:0000313" key="4">
    <source>
        <dbReference type="Proteomes" id="UP000045782"/>
    </source>
</evidence>
<keyword evidence="2" id="KW-0560">Oxidoreductase</keyword>
<dbReference type="PANTHER" id="PTHR24320:SF152">
    <property type="entry name" value="SHORT-CHAIN DEHYDROGENASE_REDUCTASE FAMILY PROTEIN"/>
    <property type="match status" value="1"/>
</dbReference>
<dbReference type="Pfam" id="PF00106">
    <property type="entry name" value="adh_short"/>
    <property type="match status" value="1"/>
</dbReference>
<dbReference type="PANTHER" id="PTHR24320">
    <property type="entry name" value="RETINOL DEHYDROGENASE"/>
    <property type="match status" value="1"/>
</dbReference>
<dbReference type="EMBL" id="CSWP01000007">
    <property type="protein sequence ID" value="CPV63261.1"/>
    <property type="molecule type" value="Genomic_DNA"/>
</dbReference>
<gene>
    <name evidence="3" type="ORF">ERS075579_03559</name>
</gene>
<proteinExistence type="inferred from homology"/>
<dbReference type="InterPro" id="IPR036291">
    <property type="entry name" value="NAD(P)-bd_dom_sf"/>
</dbReference>
<dbReference type="Gene3D" id="3.40.50.720">
    <property type="entry name" value="NAD(P)-binding Rossmann-like Domain"/>
    <property type="match status" value="1"/>
</dbReference>
<protein>
    <submittedName>
        <fullName evidence="3">Probable dehydrogenase/reductase</fullName>
    </submittedName>
</protein>
<dbReference type="Proteomes" id="UP000045782">
    <property type="component" value="Unassembled WGS sequence"/>
</dbReference>
<dbReference type="AlphaFoldDB" id="A0A0U0ZQ43"/>
<dbReference type="InterPro" id="IPR002347">
    <property type="entry name" value="SDR_fam"/>
</dbReference>
<accession>A0A0U0ZQ43</accession>
<sequence length="318" mass="33542">MILTSREVVVTEFTIVMTGATAGLGAYAAKLLAEQPNTRLIAGVRGSGRDVSGAQVLPLDLASLDSVTQFVDEVKNELGQTPIDVLVLNAGIQFRDTNHRTVDGFETTFAVNHLAHYLLARLLVPGIADGGRLVITTSDTHDPAIIPFGPRALDPAHLAHPESGGAIAGLRAYASSKLCNLLTARSFAASDEIVRRRIDVVAYNPGLTLGTNLVGESMSGRVVTGALRPVLRLLSAARPAFYPGRLETAGEALADLSTGAVKPPEGRLYASLVKGRLTFPDPAPLARDDRAADGLWRASAAMVGIKADRNPGESPRTR</sequence>
<reference evidence="3 4" key="1">
    <citation type="submission" date="2015-03" db="EMBL/GenBank/DDBJ databases">
        <authorList>
            <person name="Murphy D."/>
        </authorList>
    </citation>
    <scope>NUCLEOTIDE SEQUENCE [LARGE SCALE GENOMIC DNA]</scope>
    <source>
        <strain evidence="3 4">PAP088</strain>
    </source>
</reference>